<dbReference type="Gene3D" id="1.10.580.10">
    <property type="entry name" value="Citrate Synthase, domain 1"/>
    <property type="match status" value="1"/>
</dbReference>
<evidence type="ECO:0000256" key="5">
    <source>
        <dbReference type="ARBA" id="ARBA00049288"/>
    </source>
</evidence>
<protein>
    <recommendedName>
        <fullName evidence="6">Citrate synthase</fullName>
    </recommendedName>
</protein>
<dbReference type="PANTHER" id="PTHR11739:SF4">
    <property type="entry name" value="CITRATE SYNTHASE, PEROXISOMAL"/>
    <property type="match status" value="1"/>
</dbReference>
<dbReference type="UniPathway" id="UPA00223"/>
<proteinExistence type="inferred from homology"/>
<gene>
    <name evidence="9" type="ORF">ENG67_03645</name>
</gene>
<dbReference type="Gene3D" id="1.10.230.10">
    <property type="entry name" value="Cytochrome P450-Terp, domain 2"/>
    <property type="match status" value="1"/>
</dbReference>
<keyword evidence="4 6" id="KW-0808">Transferase</keyword>
<dbReference type="PROSITE" id="PS51257">
    <property type="entry name" value="PROKAR_LIPOPROTEIN"/>
    <property type="match status" value="1"/>
</dbReference>
<dbReference type="GO" id="GO:0005829">
    <property type="term" value="C:cytosol"/>
    <property type="evidence" value="ECO:0007669"/>
    <property type="project" value="TreeGrafter"/>
</dbReference>
<comment type="caution">
    <text evidence="9">The sequence shown here is derived from an EMBL/GenBank/DDBJ whole genome shotgun (WGS) entry which is preliminary data.</text>
</comment>
<dbReference type="NCBIfam" id="TIGR01800">
    <property type="entry name" value="cit_synth_II"/>
    <property type="match status" value="1"/>
</dbReference>
<accession>A0A7C0X8R4</accession>
<dbReference type="InterPro" id="IPR019810">
    <property type="entry name" value="Citrate_synthase_AS"/>
</dbReference>
<feature type="active site" evidence="7">
    <location>
        <position position="312"/>
    </location>
</feature>
<evidence type="ECO:0000313" key="9">
    <source>
        <dbReference type="EMBL" id="HDM90286.1"/>
    </source>
</evidence>
<dbReference type="Pfam" id="PF00285">
    <property type="entry name" value="Citrate_synt"/>
    <property type="match status" value="1"/>
</dbReference>
<organism evidence="9">
    <name type="scientific">candidate division WOR-3 bacterium</name>
    <dbReference type="NCBI Taxonomy" id="2052148"/>
    <lineage>
        <taxon>Bacteria</taxon>
        <taxon>Bacteria division WOR-3</taxon>
    </lineage>
</organism>
<dbReference type="GO" id="GO:0006099">
    <property type="term" value="P:tricarboxylic acid cycle"/>
    <property type="evidence" value="ECO:0007669"/>
    <property type="project" value="UniProtKB-UniPathway"/>
</dbReference>
<dbReference type="PROSITE" id="PS00480">
    <property type="entry name" value="CITRATE_SYNTHASE"/>
    <property type="match status" value="1"/>
</dbReference>
<dbReference type="GO" id="GO:0005975">
    <property type="term" value="P:carbohydrate metabolic process"/>
    <property type="evidence" value="ECO:0007669"/>
    <property type="project" value="TreeGrafter"/>
</dbReference>
<evidence type="ECO:0000256" key="3">
    <source>
        <dbReference type="ARBA" id="ARBA00022532"/>
    </source>
</evidence>
<evidence type="ECO:0000256" key="8">
    <source>
        <dbReference type="RuleBase" id="RU003406"/>
    </source>
</evidence>
<dbReference type="PIRSF" id="PIRSF001369">
    <property type="entry name" value="Citrate_synth"/>
    <property type="match status" value="1"/>
</dbReference>
<comment type="similarity">
    <text evidence="2 6 8">Belongs to the citrate synthase family.</text>
</comment>
<dbReference type="InterPro" id="IPR016142">
    <property type="entry name" value="Citrate_synth-like_lrg_a-sub"/>
</dbReference>
<reference evidence="9" key="1">
    <citation type="journal article" date="2020" name="mSystems">
        <title>Genome- and Community-Level Interaction Insights into Carbon Utilization and Element Cycling Functions of Hydrothermarchaeota in Hydrothermal Sediment.</title>
        <authorList>
            <person name="Zhou Z."/>
            <person name="Liu Y."/>
            <person name="Xu W."/>
            <person name="Pan J."/>
            <person name="Luo Z.H."/>
            <person name="Li M."/>
        </authorList>
    </citation>
    <scope>NUCLEOTIDE SEQUENCE [LARGE SCALE GENOMIC DNA]</scope>
    <source>
        <strain evidence="9">HyVt-237</strain>
    </source>
</reference>
<dbReference type="CDD" id="cd06110">
    <property type="entry name" value="BSuCS-II_like"/>
    <property type="match status" value="1"/>
</dbReference>
<dbReference type="InterPro" id="IPR002020">
    <property type="entry name" value="Citrate_synthase"/>
</dbReference>
<evidence type="ECO:0000256" key="1">
    <source>
        <dbReference type="ARBA" id="ARBA00004751"/>
    </source>
</evidence>
<sequence length="376" mass="42791">MKYARGLEGVTASITSIACIDGEEGKLIYRGIPIEQMAEYSTFEETAYLLWFGKLPTVKELDDLKDKLVKERPLSDDIIDHMRKFPRDADPMDVLRTAVSLLGMSDPEVKNPNREVNVRHSIKMTAKIPTIISAYHRLRSGKDPIPPRDDLSHAANFLYMLFGEVPDPQIERIMDVALILHAEHGMNASTFSAMVTASTLSDLYSAVVSAIGTLKGPLHGGANTRVLYMLEEIGSLENVEKYVLDALKAHRKIMGFGHRVYKAYDPRARILKRYARELSEKKGDTLWYRMGEEIEKIMIREVGKKGIFPNVDFYSGMVYHHMGIPRDLFTPIFALSRVVGWTAHIMEYLEANRIFRPRAIYNGPIDVEYIPIEKRQ</sequence>
<dbReference type="PANTHER" id="PTHR11739">
    <property type="entry name" value="CITRATE SYNTHASE"/>
    <property type="match status" value="1"/>
</dbReference>
<dbReference type="FunFam" id="1.10.230.10:FF:000003">
    <property type="entry name" value="Citrate synthase"/>
    <property type="match status" value="1"/>
</dbReference>
<dbReference type="Proteomes" id="UP000885931">
    <property type="component" value="Unassembled WGS sequence"/>
</dbReference>
<dbReference type="InterPro" id="IPR016143">
    <property type="entry name" value="Citrate_synth-like_sm_a-sub"/>
</dbReference>
<dbReference type="GO" id="GO:0036440">
    <property type="term" value="F:citrate synthase activity"/>
    <property type="evidence" value="ECO:0007669"/>
    <property type="project" value="UniProtKB-EC"/>
</dbReference>
<keyword evidence="3" id="KW-0816">Tricarboxylic acid cycle</keyword>
<dbReference type="InterPro" id="IPR011278">
    <property type="entry name" value="2-MeCitrate/Citrate_synth_II"/>
</dbReference>
<evidence type="ECO:0000256" key="6">
    <source>
        <dbReference type="PIRNR" id="PIRNR001369"/>
    </source>
</evidence>
<comment type="catalytic activity">
    <reaction evidence="5">
        <text>oxaloacetate + acetyl-CoA + H2O = citrate + CoA + H(+)</text>
        <dbReference type="Rhea" id="RHEA:16845"/>
        <dbReference type="ChEBI" id="CHEBI:15377"/>
        <dbReference type="ChEBI" id="CHEBI:15378"/>
        <dbReference type="ChEBI" id="CHEBI:16452"/>
        <dbReference type="ChEBI" id="CHEBI:16947"/>
        <dbReference type="ChEBI" id="CHEBI:57287"/>
        <dbReference type="ChEBI" id="CHEBI:57288"/>
        <dbReference type="EC" id="2.3.3.16"/>
    </reaction>
</comment>
<dbReference type="PRINTS" id="PR00143">
    <property type="entry name" value="CITRTSNTHASE"/>
</dbReference>
<name>A0A7C0X8R4_UNCW3</name>
<dbReference type="SUPFAM" id="SSF48256">
    <property type="entry name" value="Citrate synthase"/>
    <property type="match status" value="1"/>
</dbReference>
<dbReference type="InterPro" id="IPR024176">
    <property type="entry name" value="Citrate_synthase_bac-typ"/>
</dbReference>
<dbReference type="EMBL" id="DRBW01000147">
    <property type="protein sequence ID" value="HDM90286.1"/>
    <property type="molecule type" value="Genomic_DNA"/>
</dbReference>
<evidence type="ECO:0000256" key="2">
    <source>
        <dbReference type="ARBA" id="ARBA00010566"/>
    </source>
</evidence>
<feature type="active site" evidence="7">
    <location>
        <position position="258"/>
    </location>
</feature>
<dbReference type="AlphaFoldDB" id="A0A7C0X8R4"/>
<evidence type="ECO:0000256" key="7">
    <source>
        <dbReference type="PIRSR" id="PIRSR001369-1"/>
    </source>
</evidence>
<comment type="pathway">
    <text evidence="1">Carbohydrate metabolism; tricarboxylic acid cycle; isocitrate from oxaloacetate: step 1/2.</text>
</comment>
<dbReference type="InterPro" id="IPR036969">
    <property type="entry name" value="Citrate_synthase_sf"/>
</dbReference>
<evidence type="ECO:0000256" key="4">
    <source>
        <dbReference type="ARBA" id="ARBA00022679"/>
    </source>
</evidence>